<evidence type="ECO:0000256" key="2">
    <source>
        <dbReference type="ARBA" id="ARBA00008389"/>
    </source>
</evidence>
<keyword evidence="4" id="KW-0479">Metal-binding</keyword>
<dbReference type="Gene3D" id="3.40.50.1000">
    <property type="entry name" value="HAD superfamily/HAD-like"/>
    <property type="match status" value="1"/>
</dbReference>
<evidence type="ECO:0000313" key="10">
    <source>
        <dbReference type="Proteomes" id="UP000789706"/>
    </source>
</evidence>
<reference evidence="9" key="1">
    <citation type="submission" date="2021-06" db="EMBL/GenBank/DDBJ databases">
        <authorList>
            <person name="Kallberg Y."/>
            <person name="Tangrot J."/>
            <person name="Rosling A."/>
        </authorList>
    </citation>
    <scope>NUCLEOTIDE SEQUENCE</scope>
    <source>
        <strain evidence="9">AZ414A</strain>
    </source>
</reference>
<evidence type="ECO:0000313" key="9">
    <source>
        <dbReference type="EMBL" id="CAG8475580.1"/>
    </source>
</evidence>
<evidence type="ECO:0000256" key="5">
    <source>
        <dbReference type="ARBA" id="ARBA00022741"/>
    </source>
</evidence>
<accession>A0A9N8Z828</accession>
<name>A0A9N8Z828_9GLOM</name>
<evidence type="ECO:0000256" key="4">
    <source>
        <dbReference type="ARBA" id="ARBA00022723"/>
    </source>
</evidence>
<keyword evidence="5" id="KW-0547">Nucleotide-binding</keyword>
<keyword evidence="8" id="KW-0546">Nucleotide metabolism</keyword>
<dbReference type="SUPFAM" id="SSF56784">
    <property type="entry name" value="HAD-like"/>
    <property type="match status" value="1"/>
</dbReference>
<dbReference type="GO" id="GO:0000287">
    <property type="term" value="F:magnesium ion binding"/>
    <property type="evidence" value="ECO:0007669"/>
    <property type="project" value="InterPro"/>
</dbReference>
<keyword evidence="10" id="KW-1185">Reference proteome</keyword>
<evidence type="ECO:0000256" key="1">
    <source>
        <dbReference type="ARBA" id="ARBA00000815"/>
    </source>
</evidence>
<dbReference type="InterPro" id="IPR023214">
    <property type="entry name" value="HAD_sf"/>
</dbReference>
<dbReference type="GO" id="GO:0009117">
    <property type="term" value="P:nucleotide metabolic process"/>
    <property type="evidence" value="ECO:0007669"/>
    <property type="project" value="UniProtKB-KW"/>
</dbReference>
<evidence type="ECO:0000256" key="7">
    <source>
        <dbReference type="ARBA" id="ARBA00022842"/>
    </source>
</evidence>
<evidence type="ECO:0000256" key="8">
    <source>
        <dbReference type="ARBA" id="ARBA00023080"/>
    </source>
</evidence>
<dbReference type="PANTHER" id="PTHR13045">
    <property type="entry name" value="5'-NUCLEOTIDASE"/>
    <property type="match status" value="1"/>
</dbReference>
<dbReference type="GO" id="GO:0000166">
    <property type="term" value="F:nucleotide binding"/>
    <property type="evidence" value="ECO:0007669"/>
    <property type="project" value="UniProtKB-KW"/>
</dbReference>
<comment type="catalytic activity">
    <reaction evidence="1">
        <text>a ribonucleoside 5'-phosphate + H2O = a ribonucleoside + phosphate</text>
        <dbReference type="Rhea" id="RHEA:12484"/>
        <dbReference type="ChEBI" id="CHEBI:15377"/>
        <dbReference type="ChEBI" id="CHEBI:18254"/>
        <dbReference type="ChEBI" id="CHEBI:43474"/>
        <dbReference type="ChEBI" id="CHEBI:58043"/>
        <dbReference type="EC" id="3.1.3.5"/>
    </reaction>
</comment>
<dbReference type="EMBL" id="CAJVPK010000214">
    <property type="protein sequence ID" value="CAG8475580.1"/>
    <property type="molecule type" value="Genomic_DNA"/>
</dbReference>
<dbReference type="OrthoDB" id="10014216at2759"/>
<evidence type="ECO:0000256" key="6">
    <source>
        <dbReference type="ARBA" id="ARBA00022801"/>
    </source>
</evidence>
<comment type="similarity">
    <text evidence="2">Belongs to the pyrimidine 5'-nucleotidase family.</text>
</comment>
<dbReference type="InterPro" id="IPR036412">
    <property type="entry name" value="HAD-like_sf"/>
</dbReference>
<dbReference type="InterPro" id="IPR006434">
    <property type="entry name" value="Pyrimidine_nucleotidase_eu"/>
</dbReference>
<evidence type="ECO:0000256" key="3">
    <source>
        <dbReference type="ARBA" id="ARBA00012643"/>
    </source>
</evidence>
<dbReference type="GO" id="GO:0005737">
    <property type="term" value="C:cytoplasm"/>
    <property type="evidence" value="ECO:0007669"/>
    <property type="project" value="InterPro"/>
</dbReference>
<dbReference type="AlphaFoldDB" id="A0A9N8Z828"/>
<dbReference type="PANTHER" id="PTHR13045:SF0">
    <property type="entry name" value="7-METHYLGUANOSINE PHOSPHATE-SPECIFIC 5'-NUCLEOTIDASE"/>
    <property type="match status" value="1"/>
</dbReference>
<sequence>MSLTYEKTQKLIDIIQQHARIHDVETTRKKLLKIVEDGLSNLHIICDFDCTMTRYFRSNGERNPGSHNILSSSSRLTPEEEKAPYMIEWWNKAHELLIGQNINKNVVKDMVAETEVAMRPGLDELIEKCKNQNVPFLVFSAGLGVLAAKNLFHPNNMHIVSNQMGFNEETGICDHFKEPLIHVFNKSEVMIKNSPYHEIIENRSNVILMGDSIGDLQI</sequence>
<dbReference type="EC" id="3.1.3.5" evidence="3"/>
<gene>
    <name evidence="9" type="ORF">DEBURN_LOCUS3382</name>
</gene>
<keyword evidence="7" id="KW-0460">Magnesium</keyword>
<proteinExistence type="inferred from homology"/>
<keyword evidence="6" id="KW-0378">Hydrolase</keyword>
<dbReference type="Pfam" id="PF05822">
    <property type="entry name" value="UMPH-1"/>
    <property type="match status" value="1"/>
</dbReference>
<comment type="caution">
    <text evidence="9">The sequence shown here is derived from an EMBL/GenBank/DDBJ whole genome shotgun (WGS) entry which is preliminary data.</text>
</comment>
<dbReference type="GO" id="GO:0008253">
    <property type="term" value="F:5'-nucleotidase activity"/>
    <property type="evidence" value="ECO:0007669"/>
    <property type="project" value="UniProtKB-EC"/>
</dbReference>
<dbReference type="Proteomes" id="UP000789706">
    <property type="component" value="Unassembled WGS sequence"/>
</dbReference>
<organism evidence="9 10">
    <name type="scientific">Diversispora eburnea</name>
    <dbReference type="NCBI Taxonomy" id="1213867"/>
    <lineage>
        <taxon>Eukaryota</taxon>
        <taxon>Fungi</taxon>
        <taxon>Fungi incertae sedis</taxon>
        <taxon>Mucoromycota</taxon>
        <taxon>Glomeromycotina</taxon>
        <taxon>Glomeromycetes</taxon>
        <taxon>Diversisporales</taxon>
        <taxon>Diversisporaceae</taxon>
        <taxon>Diversispora</taxon>
    </lineage>
</organism>
<dbReference type="Gene3D" id="1.10.150.340">
    <property type="entry name" value="Pyrimidine 5'-nucleotidase (UMPH-1), N-terminal domain"/>
    <property type="match status" value="1"/>
</dbReference>
<protein>
    <recommendedName>
        <fullName evidence="3">5'-nucleotidase</fullName>
        <ecNumber evidence="3">3.1.3.5</ecNumber>
    </recommendedName>
</protein>